<gene>
    <name evidence="1" type="ORF">SAMN05428953_12284</name>
</gene>
<reference evidence="2" key="1">
    <citation type="submission" date="2016-10" db="EMBL/GenBank/DDBJ databases">
        <authorList>
            <person name="Varghese N."/>
            <person name="Submissions S."/>
        </authorList>
    </citation>
    <scope>NUCLEOTIDE SEQUENCE [LARGE SCALE GENOMIC DNA]</scope>
    <source>
        <strain evidence="2">CGMCC 1.11022</strain>
    </source>
</reference>
<name>A0A1G9FKY3_9HYPH</name>
<organism evidence="1 2">
    <name type="scientific">Mesorhizobium muleiense</name>
    <dbReference type="NCBI Taxonomy" id="1004279"/>
    <lineage>
        <taxon>Bacteria</taxon>
        <taxon>Pseudomonadati</taxon>
        <taxon>Pseudomonadota</taxon>
        <taxon>Alphaproteobacteria</taxon>
        <taxon>Hyphomicrobiales</taxon>
        <taxon>Phyllobacteriaceae</taxon>
        <taxon>Mesorhizobium</taxon>
    </lineage>
</organism>
<proteinExistence type="predicted"/>
<dbReference type="EMBL" id="FNEE01000022">
    <property type="protein sequence ID" value="SDK89040.1"/>
    <property type="molecule type" value="Genomic_DNA"/>
</dbReference>
<evidence type="ECO:0000313" key="1">
    <source>
        <dbReference type="EMBL" id="SDK89040.1"/>
    </source>
</evidence>
<sequence>MRPVSIMLACTILSFSAAQSPSFARGCRQVLESDVKITSMRLYADILANAARNGWDYTPESIVSGSKRHFEEMKLQLNDAGYEIMPVGVRLYCKRWDKLAAR</sequence>
<accession>A0A1G9FKY3</accession>
<evidence type="ECO:0000313" key="2">
    <source>
        <dbReference type="Proteomes" id="UP000198894"/>
    </source>
</evidence>
<dbReference type="AlphaFoldDB" id="A0A1G9FKY3"/>
<keyword evidence="2" id="KW-1185">Reference proteome</keyword>
<dbReference type="Proteomes" id="UP000198894">
    <property type="component" value="Unassembled WGS sequence"/>
</dbReference>
<protein>
    <submittedName>
        <fullName evidence="1">Uncharacterized protein</fullName>
    </submittedName>
</protein>